<dbReference type="PANTHER" id="PTHR43297:SF2">
    <property type="entry name" value="DIPEPTIDE TRANSPORT ATP-BINDING PROTEIN DPPD"/>
    <property type="match status" value="1"/>
</dbReference>
<protein>
    <submittedName>
        <fullName evidence="9">ATP-binding cassette domain-containing protein</fullName>
    </submittedName>
</protein>
<keyword evidence="4" id="KW-1003">Cell membrane</keyword>
<comment type="caution">
    <text evidence="9">The sequence shown here is derived from an EMBL/GenBank/DDBJ whole genome shotgun (WGS) entry which is preliminary data.</text>
</comment>
<dbReference type="GO" id="GO:0016887">
    <property type="term" value="F:ATP hydrolysis activity"/>
    <property type="evidence" value="ECO:0007669"/>
    <property type="project" value="InterPro"/>
</dbReference>
<dbReference type="InterPro" id="IPR003593">
    <property type="entry name" value="AAA+_ATPase"/>
</dbReference>
<dbReference type="AlphaFoldDB" id="A0A844Q7Y0"/>
<keyword evidence="10" id="KW-1185">Reference proteome</keyword>
<gene>
    <name evidence="9" type="ORF">GN330_02945</name>
</gene>
<dbReference type="Pfam" id="PF00005">
    <property type="entry name" value="ABC_tran"/>
    <property type="match status" value="1"/>
</dbReference>
<dbReference type="InterPro" id="IPR050388">
    <property type="entry name" value="ABC_Ni/Peptide_Import"/>
</dbReference>
<dbReference type="InterPro" id="IPR017871">
    <property type="entry name" value="ABC_transporter-like_CS"/>
</dbReference>
<evidence type="ECO:0000256" key="2">
    <source>
        <dbReference type="ARBA" id="ARBA00005417"/>
    </source>
</evidence>
<dbReference type="NCBIfam" id="TIGR01727">
    <property type="entry name" value="oligo_HPY"/>
    <property type="match status" value="1"/>
</dbReference>
<keyword evidence="5" id="KW-0547">Nucleotide-binding</keyword>
<evidence type="ECO:0000256" key="6">
    <source>
        <dbReference type="ARBA" id="ARBA00022840"/>
    </source>
</evidence>
<dbReference type="GO" id="GO:0055085">
    <property type="term" value="P:transmembrane transport"/>
    <property type="evidence" value="ECO:0007669"/>
    <property type="project" value="UniProtKB-ARBA"/>
</dbReference>
<dbReference type="GO" id="GO:0005886">
    <property type="term" value="C:plasma membrane"/>
    <property type="evidence" value="ECO:0007669"/>
    <property type="project" value="UniProtKB-SubCell"/>
</dbReference>
<dbReference type="PROSITE" id="PS00211">
    <property type="entry name" value="ABC_TRANSPORTER_1"/>
    <property type="match status" value="1"/>
</dbReference>
<keyword evidence="3" id="KW-0813">Transport</keyword>
<evidence type="ECO:0000256" key="5">
    <source>
        <dbReference type="ARBA" id="ARBA00022741"/>
    </source>
</evidence>
<dbReference type="InterPro" id="IPR027417">
    <property type="entry name" value="P-loop_NTPase"/>
</dbReference>
<reference evidence="9 10" key="1">
    <citation type="submission" date="2019-12" db="EMBL/GenBank/DDBJ databases">
        <title>Nitratireductor arenosus sp. nov., Isolated from sea sand, Jeju island, South Korea.</title>
        <authorList>
            <person name="Kim W."/>
        </authorList>
    </citation>
    <scope>NUCLEOTIDE SEQUENCE [LARGE SCALE GENOMIC DNA]</scope>
    <source>
        <strain evidence="9 10">CAU 1489</strain>
    </source>
</reference>
<evidence type="ECO:0000256" key="7">
    <source>
        <dbReference type="ARBA" id="ARBA00023136"/>
    </source>
</evidence>
<accession>A0A844Q7Y0</accession>
<sequence>MTPLLSIQDLTVELSARDRIFDAVSDLSFTVARGEVLALVGESGSGKSMTALAIMRLLPEPVARISKGRILFDELDLAAASEASLRSIRGNRIGLIFQEPMTSLNPSMRVGPQVAEALRLHKGLDAAAARRRVEEIFEQVRIPDPKRRFDDYPHQMSGGMRQRVVIALALACDPDVLIADEPTTALDVTTQAQILETFRDLQAAVGAATILITHDLAVVAETADRVAVMYAGRIVEETTTEKLFAEPQHPYTHGLLGSIPHVAEAGSATERDRLTEIPGTVPALWALPKGCAFAPRCPRARQRCESERPELADMAPKHRAACWYPMGGAG</sequence>
<evidence type="ECO:0000256" key="3">
    <source>
        <dbReference type="ARBA" id="ARBA00022448"/>
    </source>
</evidence>
<dbReference type="Pfam" id="PF08352">
    <property type="entry name" value="oligo_HPY"/>
    <property type="match status" value="1"/>
</dbReference>
<keyword evidence="6 9" id="KW-0067">ATP-binding</keyword>
<dbReference type="InterPro" id="IPR013563">
    <property type="entry name" value="Oligopep_ABC_C"/>
</dbReference>
<keyword evidence="7" id="KW-0472">Membrane</keyword>
<feature type="domain" description="ABC transporter" evidence="8">
    <location>
        <begin position="5"/>
        <end position="256"/>
    </location>
</feature>
<dbReference type="CDD" id="cd03257">
    <property type="entry name" value="ABC_NikE_OppD_transporters"/>
    <property type="match status" value="1"/>
</dbReference>
<evidence type="ECO:0000256" key="1">
    <source>
        <dbReference type="ARBA" id="ARBA00004417"/>
    </source>
</evidence>
<dbReference type="SMART" id="SM00382">
    <property type="entry name" value="AAA"/>
    <property type="match status" value="1"/>
</dbReference>
<dbReference type="InterPro" id="IPR003439">
    <property type="entry name" value="ABC_transporter-like_ATP-bd"/>
</dbReference>
<organism evidence="9 10">
    <name type="scientific">Nitratireductor arenosus</name>
    <dbReference type="NCBI Taxonomy" id="2682096"/>
    <lineage>
        <taxon>Bacteria</taxon>
        <taxon>Pseudomonadati</taxon>
        <taxon>Pseudomonadota</taxon>
        <taxon>Alphaproteobacteria</taxon>
        <taxon>Hyphomicrobiales</taxon>
        <taxon>Phyllobacteriaceae</taxon>
        <taxon>Nitratireductor</taxon>
    </lineage>
</organism>
<dbReference type="FunFam" id="3.40.50.300:FF:000016">
    <property type="entry name" value="Oligopeptide ABC transporter ATP-binding component"/>
    <property type="match status" value="1"/>
</dbReference>
<name>A0A844Q7Y0_9HYPH</name>
<evidence type="ECO:0000256" key="4">
    <source>
        <dbReference type="ARBA" id="ARBA00022475"/>
    </source>
</evidence>
<evidence type="ECO:0000259" key="8">
    <source>
        <dbReference type="PROSITE" id="PS50893"/>
    </source>
</evidence>
<evidence type="ECO:0000313" key="10">
    <source>
        <dbReference type="Proteomes" id="UP000463224"/>
    </source>
</evidence>
<dbReference type="GO" id="GO:0005524">
    <property type="term" value="F:ATP binding"/>
    <property type="evidence" value="ECO:0007669"/>
    <property type="project" value="UniProtKB-KW"/>
</dbReference>
<dbReference type="RefSeq" id="WP_156711172.1">
    <property type="nucleotide sequence ID" value="NZ_WPHG01000001.1"/>
</dbReference>
<dbReference type="PROSITE" id="PS50893">
    <property type="entry name" value="ABC_TRANSPORTER_2"/>
    <property type="match status" value="1"/>
</dbReference>
<dbReference type="GO" id="GO:0015833">
    <property type="term" value="P:peptide transport"/>
    <property type="evidence" value="ECO:0007669"/>
    <property type="project" value="InterPro"/>
</dbReference>
<comment type="subcellular location">
    <subcellularLocation>
        <location evidence="1">Cell inner membrane</location>
        <topology evidence="1">Peripheral membrane protein</topology>
    </subcellularLocation>
</comment>
<dbReference type="Proteomes" id="UP000463224">
    <property type="component" value="Unassembled WGS sequence"/>
</dbReference>
<proteinExistence type="inferred from homology"/>
<comment type="similarity">
    <text evidence="2">Belongs to the ABC transporter superfamily.</text>
</comment>
<dbReference type="PANTHER" id="PTHR43297">
    <property type="entry name" value="OLIGOPEPTIDE TRANSPORT ATP-BINDING PROTEIN APPD"/>
    <property type="match status" value="1"/>
</dbReference>
<evidence type="ECO:0000313" key="9">
    <source>
        <dbReference type="EMBL" id="MVA96206.1"/>
    </source>
</evidence>
<dbReference type="Gene3D" id="3.40.50.300">
    <property type="entry name" value="P-loop containing nucleotide triphosphate hydrolases"/>
    <property type="match status" value="1"/>
</dbReference>
<dbReference type="SUPFAM" id="SSF52540">
    <property type="entry name" value="P-loop containing nucleoside triphosphate hydrolases"/>
    <property type="match status" value="1"/>
</dbReference>
<dbReference type="EMBL" id="WPHG01000001">
    <property type="protein sequence ID" value="MVA96206.1"/>
    <property type="molecule type" value="Genomic_DNA"/>
</dbReference>